<evidence type="ECO:0000313" key="2">
    <source>
        <dbReference type="EMBL" id="KAG8093367.1"/>
    </source>
</evidence>
<dbReference type="PROSITE" id="PS50053">
    <property type="entry name" value="UBIQUITIN_2"/>
    <property type="match status" value="1"/>
</dbReference>
<protein>
    <recommendedName>
        <fullName evidence="1">Ubiquitin-like domain-containing protein</fullName>
    </recommendedName>
</protein>
<evidence type="ECO:0000259" key="1">
    <source>
        <dbReference type="PROSITE" id="PS50053"/>
    </source>
</evidence>
<dbReference type="Proteomes" id="UP000729402">
    <property type="component" value="Unassembled WGS sequence"/>
</dbReference>
<organism evidence="2 3">
    <name type="scientific">Zizania palustris</name>
    <name type="common">Northern wild rice</name>
    <dbReference type="NCBI Taxonomy" id="103762"/>
    <lineage>
        <taxon>Eukaryota</taxon>
        <taxon>Viridiplantae</taxon>
        <taxon>Streptophyta</taxon>
        <taxon>Embryophyta</taxon>
        <taxon>Tracheophyta</taxon>
        <taxon>Spermatophyta</taxon>
        <taxon>Magnoliopsida</taxon>
        <taxon>Liliopsida</taxon>
        <taxon>Poales</taxon>
        <taxon>Poaceae</taxon>
        <taxon>BOP clade</taxon>
        <taxon>Oryzoideae</taxon>
        <taxon>Oryzeae</taxon>
        <taxon>Zizaniinae</taxon>
        <taxon>Zizania</taxon>
    </lineage>
</organism>
<dbReference type="GO" id="GO:0005654">
    <property type="term" value="C:nucleoplasm"/>
    <property type="evidence" value="ECO:0007669"/>
    <property type="project" value="TreeGrafter"/>
</dbReference>
<name>A0A8J5WQQ3_ZIZPA</name>
<sequence length="170" mass="18778">MEVTIETMAGKVFTVEVWYMSSVTAMKMAVETKEGFPVESQRFFFKDRELHDDMDVAQCSVVDGSRVWLVLPENGYFRSGRAANVRLRVVVTGAAPQLGRLGVTLHVSSACTIRRLKELVEERTYGALPAARLALLVGNNVEMRDDKAVAVYALPWPERVDVTAVLAAAS</sequence>
<keyword evidence="3" id="KW-1185">Reference proteome</keyword>
<dbReference type="GO" id="GO:0005829">
    <property type="term" value="C:cytosol"/>
    <property type="evidence" value="ECO:0007669"/>
    <property type="project" value="TreeGrafter"/>
</dbReference>
<accession>A0A8J5WQQ3</accession>
<dbReference type="SMART" id="SM00213">
    <property type="entry name" value="UBQ"/>
    <property type="match status" value="1"/>
</dbReference>
<reference evidence="2" key="1">
    <citation type="journal article" date="2021" name="bioRxiv">
        <title>Whole Genome Assembly and Annotation of Northern Wild Rice, Zizania palustris L., Supports a Whole Genome Duplication in the Zizania Genus.</title>
        <authorList>
            <person name="Haas M."/>
            <person name="Kono T."/>
            <person name="Macchietto M."/>
            <person name="Millas R."/>
            <person name="McGilp L."/>
            <person name="Shao M."/>
            <person name="Duquette J."/>
            <person name="Hirsch C.N."/>
            <person name="Kimball J."/>
        </authorList>
    </citation>
    <scope>NUCLEOTIDE SEQUENCE</scope>
    <source>
        <tissue evidence="2">Fresh leaf tissue</tissue>
    </source>
</reference>
<comment type="caution">
    <text evidence="2">The sequence shown here is derived from an EMBL/GenBank/DDBJ whole genome shotgun (WGS) entry which is preliminary data.</text>
</comment>
<dbReference type="GO" id="GO:0043130">
    <property type="term" value="F:ubiquitin binding"/>
    <property type="evidence" value="ECO:0007669"/>
    <property type="project" value="TreeGrafter"/>
</dbReference>
<dbReference type="Pfam" id="PF00240">
    <property type="entry name" value="ubiquitin"/>
    <property type="match status" value="1"/>
</dbReference>
<dbReference type="GO" id="GO:0043161">
    <property type="term" value="P:proteasome-mediated ubiquitin-dependent protein catabolic process"/>
    <property type="evidence" value="ECO:0007669"/>
    <property type="project" value="TreeGrafter"/>
</dbReference>
<dbReference type="OrthoDB" id="419317at2759"/>
<dbReference type="InterPro" id="IPR000626">
    <property type="entry name" value="Ubiquitin-like_dom"/>
</dbReference>
<reference evidence="2" key="2">
    <citation type="submission" date="2021-02" db="EMBL/GenBank/DDBJ databases">
        <authorList>
            <person name="Kimball J.A."/>
            <person name="Haas M.W."/>
            <person name="Macchietto M."/>
            <person name="Kono T."/>
            <person name="Duquette J."/>
            <person name="Shao M."/>
        </authorList>
    </citation>
    <scope>NUCLEOTIDE SEQUENCE</scope>
    <source>
        <tissue evidence="2">Fresh leaf tissue</tissue>
    </source>
</reference>
<dbReference type="CDD" id="cd17039">
    <property type="entry name" value="Ubl_ubiquitin_like"/>
    <property type="match status" value="1"/>
</dbReference>
<proteinExistence type="predicted"/>
<dbReference type="PANTHER" id="PTHR10621">
    <property type="entry name" value="UV EXCISION REPAIR PROTEIN RAD23"/>
    <property type="match status" value="1"/>
</dbReference>
<evidence type="ECO:0000313" key="3">
    <source>
        <dbReference type="Proteomes" id="UP000729402"/>
    </source>
</evidence>
<dbReference type="AlphaFoldDB" id="A0A8J5WQQ3"/>
<dbReference type="GO" id="GO:0070628">
    <property type="term" value="F:proteasome binding"/>
    <property type="evidence" value="ECO:0007669"/>
    <property type="project" value="TreeGrafter"/>
</dbReference>
<dbReference type="EMBL" id="JAAALK010000080">
    <property type="protein sequence ID" value="KAG8093367.1"/>
    <property type="molecule type" value="Genomic_DNA"/>
</dbReference>
<gene>
    <name evidence="2" type="ORF">GUJ93_ZPchr0012g19339</name>
</gene>
<dbReference type="PANTHER" id="PTHR10621:SF38">
    <property type="entry name" value="UBIQUITIN DOMAIN-CONTAINING PROTEIN 7SL RNA1-RELATED"/>
    <property type="match status" value="1"/>
</dbReference>
<dbReference type="GO" id="GO:0031593">
    <property type="term" value="F:polyubiquitin modification-dependent protein binding"/>
    <property type="evidence" value="ECO:0007669"/>
    <property type="project" value="TreeGrafter"/>
</dbReference>
<feature type="domain" description="Ubiquitin-like" evidence="1">
    <location>
        <begin position="1"/>
        <end position="76"/>
    </location>
</feature>